<sequence length="93" mass="10061">MPLQTGNLHITKFPKVYAKTDLKRNIIARDICSLGRTSYHLQNPNSPGIAGPEPTHHPDQPLFFSFLCLASPGPFLSASPPSFPVRRAPGPAG</sequence>
<organism evidence="1 2">
    <name type="scientific">Pseudomonas fluorescens (strain SBW25)</name>
    <dbReference type="NCBI Taxonomy" id="216595"/>
    <lineage>
        <taxon>Bacteria</taxon>
        <taxon>Pseudomonadati</taxon>
        <taxon>Pseudomonadota</taxon>
        <taxon>Gammaproteobacteria</taxon>
        <taxon>Pseudomonadales</taxon>
        <taxon>Pseudomonadaceae</taxon>
        <taxon>Pseudomonas</taxon>
    </lineage>
</organism>
<geneLocation type="plasmid" evidence="1 2">
    <name>pQBR103</name>
</geneLocation>
<reference evidence="1 2" key="1">
    <citation type="journal article" date="2007" name="ISME J.">
        <title>Sequence-based analysis of pQBR103; a representative of a unique, transfer-proficient mega plasmid resident in the microbial community of sugar beet.</title>
        <authorList>
            <person name="Tett A."/>
            <person name="Spiers A.J."/>
            <person name="Crossman L.C."/>
            <person name="Ager D."/>
            <person name="Ciric L."/>
            <person name="Dow J.M."/>
            <person name="Fry J.C."/>
            <person name="Harris D."/>
            <person name="Lilley A."/>
            <person name="Oliver A."/>
            <person name="Parkhill J."/>
            <person name="Quail M.A."/>
            <person name="Rainey P.B."/>
            <person name="Saunders N.J."/>
            <person name="Seeger K."/>
            <person name="Snyder L.A.S."/>
            <person name="Squares R."/>
            <person name="Thomas C.M."/>
            <person name="Turner S.L."/>
            <person name="Zhang X.-X."/>
            <person name="Field D."/>
            <person name="Bailey M.J."/>
        </authorList>
    </citation>
    <scope>NUCLEOTIDE SEQUENCE [LARGE SCALE GENOMIC DNA]</scope>
    <source>
        <strain evidence="1 2">SBW25</strain>
    </source>
</reference>
<proteinExistence type="predicted"/>
<gene>
    <name evidence="1" type="ordered locus">pQBR0143</name>
</gene>
<name>A4V7Q3_PSEFS</name>
<accession>A4V7Q3</accession>
<dbReference type="EMBL" id="AM235768">
    <property type="protein sequence ID" value="CAM96175.1"/>
    <property type="molecule type" value="Genomic_DNA"/>
</dbReference>
<keyword evidence="1" id="KW-0614">Plasmid</keyword>
<evidence type="ECO:0000313" key="2">
    <source>
        <dbReference type="Proteomes" id="UP000002332"/>
    </source>
</evidence>
<dbReference type="Proteomes" id="UP000002332">
    <property type="component" value="Plasmid pQBR103"/>
</dbReference>
<protein>
    <submittedName>
        <fullName evidence="1">Uncharacterized protein</fullName>
    </submittedName>
</protein>
<dbReference type="AlphaFoldDB" id="A4V7Q3"/>
<evidence type="ECO:0000313" key="1">
    <source>
        <dbReference type="EMBL" id="CAM96175.1"/>
    </source>
</evidence>